<dbReference type="InterPro" id="IPR036259">
    <property type="entry name" value="MFS_trans_sf"/>
</dbReference>
<keyword evidence="5 7" id="KW-1133">Transmembrane helix</keyword>
<dbReference type="EMBL" id="WHOD01000109">
    <property type="protein sequence ID" value="NOU97279.1"/>
    <property type="molecule type" value="Genomic_DNA"/>
</dbReference>
<feature type="transmembrane region" description="Helical" evidence="7">
    <location>
        <begin position="42"/>
        <end position="63"/>
    </location>
</feature>
<dbReference type="PROSITE" id="PS50850">
    <property type="entry name" value="MFS"/>
    <property type="match status" value="1"/>
</dbReference>
<dbReference type="Pfam" id="PF07690">
    <property type="entry name" value="MFS_1"/>
    <property type="match status" value="2"/>
</dbReference>
<feature type="transmembrane region" description="Helical" evidence="7">
    <location>
        <begin position="331"/>
        <end position="348"/>
    </location>
</feature>
<organism evidence="9 10">
    <name type="scientific">Paenibacillus foliorum</name>
    <dbReference type="NCBI Taxonomy" id="2654974"/>
    <lineage>
        <taxon>Bacteria</taxon>
        <taxon>Bacillati</taxon>
        <taxon>Bacillota</taxon>
        <taxon>Bacilli</taxon>
        <taxon>Bacillales</taxon>
        <taxon>Paenibacillaceae</taxon>
        <taxon>Paenibacillus</taxon>
    </lineage>
</organism>
<dbReference type="InterPro" id="IPR011701">
    <property type="entry name" value="MFS"/>
</dbReference>
<dbReference type="PANTHER" id="PTHR23514">
    <property type="entry name" value="BYPASS OF STOP CODON PROTEIN 6"/>
    <property type="match status" value="1"/>
</dbReference>
<feature type="transmembrane region" description="Helical" evidence="7">
    <location>
        <begin position="203"/>
        <end position="222"/>
    </location>
</feature>
<comment type="caution">
    <text evidence="9">The sequence shown here is derived from an EMBL/GenBank/DDBJ whole genome shotgun (WGS) entry which is preliminary data.</text>
</comment>
<reference evidence="9" key="1">
    <citation type="submission" date="2019-10" db="EMBL/GenBank/DDBJ databases">
        <title>Description of Paenibacillus glebae sp. nov.</title>
        <authorList>
            <person name="Carlier A."/>
            <person name="Qi S."/>
        </authorList>
    </citation>
    <scope>NUCLEOTIDE SEQUENCE</scope>
    <source>
        <strain evidence="9">LMG 31456</strain>
    </source>
</reference>
<evidence type="ECO:0000259" key="8">
    <source>
        <dbReference type="PROSITE" id="PS50850"/>
    </source>
</evidence>
<comment type="similarity">
    <text evidence="2">Belongs to the major facilitator superfamily.</text>
</comment>
<feature type="transmembrane region" description="Helical" evidence="7">
    <location>
        <begin position="70"/>
        <end position="91"/>
    </location>
</feature>
<feature type="transmembrane region" description="Helical" evidence="7">
    <location>
        <begin position="273"/>
        <end position="290"/>
    </location>
</feature>
<evidence type="ECO:0000256" key="7">
    <source>
        <dbReference type="SAM" id="Phobius"/>
    </source>
</evidence>
<dbReference type="SUPFAM" id="SSF103473">
    <property type="entry name" value="MFS general substrate transporter"/>
    <property type="match status" value="1"/>
</dbReference>
<feature type="transmembrane region" description="Helical" evidence="7">
    <location>
        <begin position="296"/>
        <end position="319"/>
    </location>
</feature>
<evidence type="ECO:0000313" key="10">
    <source>
        <dbReference type="Proteomes" id="UP000641588"/>
    </source>
</evidence>
<keyword evidence="10" id="KW-1185">Reference proteome</keyword>
<dbReference type="AlphaFoldDB" id="A0A972GUU2"/>
<evidence type="ECO:0000256" key="3">
    <source>
        <dbReference type="ARBA" id="ARBA00022448"/>
    </source>
</evidence>
<dbReference type="GO" id="GO:0005886">
    <property type="term" value="C:plasma membrane"/>
    <property type="evidence" value="ECO:0007669"/>
    <property type="project" value="UniProtKB-SubCell"/>
</dbReference>
<feature type="transmembrane region" description="Helical" evidence="7">
    <location>
        <begin position="158"/>
        <end position="182"/>
    </location>
</feature>
<feature type="transmembrane region" description="Helical" evidence="7">
    <location>
        <begin position="132"/>
        <end position="152"/>
    </location>
</feature>
<dbReference type="InterPro" id="IPR051788">
    <property type="entry name" value="MFS_Transporter"/>
</dbReference>
<dbReference type="RefSeq" id="WP_171655519.1">
    <property type="nucleotide sequence ID" value="NZ_WHOD01000109.1"/>
</dbReference>
<dbReference type="InterPro" id="IPR020846">
    <property type="entry name" value="MFS_dom"/>
</dbReference>
<accession>A0A972GUU2</accession>
<feature type="transmembrane region" description="Helical" evidence="7">
    <location>
        <begin position="97"/>
        <end position="120"/>
    </location>
</feature>
<sequence length="392" mass="42348">MKVFLWMGCLSYFLIGLAHVVIGSLLPDFLAYYGKDYTAGGQLISLQFVGFLVGVLSGPWWSAKLGKRGALLLALCFLSSAELVFAMLPAWGLVLVIAPFAGFGFGMIETVIGALIMQAAEEEHKAAMMARVEVFFGVGALVMPLLASMFIAEGWWRGAFLTLGLFTVCMLLLWWFLPLGVLRERMQRGYEPTVATDMVRKGSMGVFLLFILIFLLYVGGEMSLANFLPSILVENFGASSEIGAISVTCFWGAMAVGRLFAAAFSRKIGYSRYLMLGSAGFCILVAGLAVTTGITLAFGIIILLGLAMSGMFAIALVYANSFFPGAEERTTSVLIASGGIGGATLPLLTGWSMDTLSVSWSLWVLVGFAFLMLLFVWVTSRMHRRALETVTS</sequence>
<evidence type="ECO:0000256" key="1">
    <source>
        <dbReference type="ARBA" id="ARBA00004651"/>
    </source>
</evidence>
<comment type="subcellular location">
    <subcellularLocation>
        <location evidence="1">Cell membrane</location>
        <topology evidence="1">Multi-pass membrane protein</topology>
    </subcellularLocation>
</comment>
<evidence type="ECO:0000256" key="4">
    <source>
        <dbReference type="ARBA" id="ARBA00022692"/>
    </source>
</evidence>
<proteinExistence type="inferred from homology"/>
<feature type="transmembrane region" description="Helical" evidence="7">
    <location>
        <begin position="242"/>
        <end position="261"/>
    </location>
</feature>
<gene>
    <name evidence="9" type="ORF">GC093_29220</name>
</gene>
<evidence type="ECO:0000313" key="9">
    <source>
        <dbReference type="EMBL" id="NOU97279.1"/>
    </source>
</evidence>
<dbReference type="Gene3D" id="1.20.1250.20">
    <property type="entry name" value="MFS general substrate transporter like domains"/>
    <property type="match status" value="2"/>
</dbReference>
<feature type="transmembrane region" description="Helical" evidence="7">
    <location>
        <begin position="360"/>
        <end position="378"/>
    </location>
</feature>
<keyword evidence="3" id="KW-0813">Transport</keyword>
<dbReference type="GO" id="GO:0022857">
    <property type="term" value="F:transmembrane transporter activity"/>
    <property type="evidence" value="ECO:0007669"/>
    <property type="project" value="InterPro"/>
</dbReference>
<evidence type="ECO:0000256" key="6">
    <source>
        <dbReference type="ARBA" id="ARBA00023136"/>
    </source>
</evidence>
<name>A0A972GUU2_9BACL</name>
<evidence type="ECO:0000256" key="2">
    <source>
        <dbReference type="ARBA" id="ARBA00008335"/>
    </source>
</evidence>
<keyword evidence="4 7" id="KW-0812">Transmembrane</keyword>
<keyword evidence="6 7" id="KW-0472">Membrane</keyword>
<dbReference type="PANTHER" id="PTHR23514:SF3">
    <property type="entry name" value="BYPASS OF STOP CODON PROTEIN 6"/>
    <property type="match status" value="1"/>
</dbReference>
<evidence type="ECO:0000256" key="5">
    <source>
        <dbReference type="ARBA" id="ARBA00022989"/>
    </source>
</evidence>
<feature type="domain" description="Major facilitator superfamily (MFS) profile" evidence="8">
    <location>
        <begin position="4"/>
        <end position="384"/>
    </location>
</feature>
<protein>
    <submittedName>
        <fullName evidence="9">MFS transporter</fullName>
    </submittedName>
</protein>
<dbReference type="Proteomes" id="UP000641588">
    <property type="component" value="Unassembled WGS sequence"/>
</dbReference>